<organism evidence="1">
    <name type="scientific">marine sediment metagenome</name>
    <dbReference type="NCBI Taxonomy" id="412755"/>
    <lineage>
        <taxon>unclassified sequences</taxon>
        <taxon>metagenomes</taxon>
        <taxon>ecological metagenomes</taxon>
    </lineage>
</organism>
<name>A0A0F9R0H5_9ZZZZ</name>
<comment type="caution">
    <text evidence="1">The sequence shown here is derived from an EMBL/GenBank/DDBJ whole genome shotgun (WGS) entry which is preliminary data.</text>
</comment>
<accession>A0A0F9R0H5</accession>
<reference evidence="1" key="1">
    <citation type="journal article" date="2015" name="Nature">
        <title>Complex archaea that bridge the gap between prokaryotes and eukaryotes.</title>
        <authorList>
            <person name="Spang A."/>
            <person name="Saw J.H."/>
            <person name="Jorgensen S.L."/>
            <person name="Zaremba-Niedzwiedzka K."/>
            <person name="Martijn J."/>
            <person name="Lind A.E."/>
            <person name="van Eijk R."/>
            <person name="Schleper C."/>
            <person name="Guy L."/>
            <person name="Ettema T.J."/>
        </authorList>
    </citation>
    <scope>NUCLEOTIDE SEQUENCE</scope>
</reference>
<sequence length="85" mass="10474">MIVKFTRKEILKLFKWRARRKIKKHEKRKEKDESYKKFFNEVVDELDYQLAYGMSKDEWKKLHPPLRERIPVSELKDLALKRLGV</sequence>
<dbReference type="EMBL" id="LAZR01004188">
    <property type="protein sequence ID" value="KKN10973.1"/>
    <property type="molecule type" value="Genomic_DNA"/>
</dbReference>
<evidence type="ECO:0000313" key="1">
    <source>
        <dbReference type="EMBL" id="KKN10973.1"/>
    </source>
</evidence>
<proteinExistence type="predicted"/>
<protein>
    <submittedName>
        <fullName evidence="1">Uncharacterized protein</fullName>
    </submittedName>
</protein>
<dbReference type="AlphaFoldDB" id="A0A0F9R0H5"/>
<gene>
    <name evidence="1" type="ORF">LCGC14_1031220</name>
</gene>